<evidence type="ECO:0000256" key="1">
    <source>
        <dbReference type="SAM" id="Phobius"/>
    </source>
</evidence>
<sequence>MSTVRRVRLPIKIAVLLSCFSHWHFLDITWHGLYIVSVLPWRKLCRLPQEMQGCWLYVSISVLSAELFYHLSRRRTPDPFQSIAGLRLSPSYDR</sequence>
<feature type="transmembrane region" description="Helical" evidence="1">
    <location>
        <begin position="55"/>
        <end position="72"/>
    </location>
</feature>
<evidence type="ECO:0000313" key="3">
    <source>
        <dbReference type="Proteomes" id="UP001175227"/>
    </source>
</evidence>
<gene>
    <name evidence="2" type="ORF">IW261DRAFT_1468803</name>
</gene>
<keyword evidence="3" id="KW-1185">Reference proteome</keyword>
<evidence type="ECO:0000313" key="2">
    <source>
        <dbReference type="EMBL" id="KAK0482627.1"/>
    </source>
</evidence>
<keyword evidence="1" id="KW-0812">Transmembrane</keyword>
<proteinExistence type="predicted"/>
<dbReference type="AlphaFoldDB" id="A0AA39PEB2"/>
<dbReference type="EMBL" id="JAUEPR010000007">
    <property type="protein sequence ID" value="KAK0482627.1"/>
    <property type="molecule type" value="Genomic_DNA"/>
</dbReference>
<reference evidence="2" key="1">
    <citation type="submission" date="2023-06" db="EMBL/GenBank/DDBJ databases">
        <authorList>
            <consortium name="Lawrence Berkeley National Laboratory"/>
            <person name="Ahrendt S."/>
            <person name="Sahu N."/>
            <person name="Indic B."/>
            <person name="Wong-Bajracharya J."/>
            <person name="Merenyi Z."/>
            <person name="Ke H.-M."/>
            <person name="Monk M."/>
            <person name="Kocsube S."/>
            <person name="Drula E."/>
            <person name="Lipzen A."/>
            <person name="Balint B."/>
            <person name="Henrissat B."/>
            <person name="Andreopoulos B."/>
            <person name="Martin F.M."/>
            <person name="Harder C.B."/>
            <person name="Rigling D."/>
            <person name="Ford K.L."/>
            <person name="Foster G.D."/>
            <person name="Pangilinan J."/>
            <person name="Papanicolaou A."/>
            <person name="Barry K."/>
            <person name="LaButti K."/>
            <person name="Viragh M."/>
            <person name="Koriabine M."/>
            <person name="Yan M."/>
            <person name="Riley R."/>
            <person name="Champramary S."/>
            <person name="Plett K.L."/>
            <person name="Tsai I.J."/>
            <person name="Slot J."/>
            <person name="Sipos G."/>
            <person name="Plett J."/>
            <person name="Nagy L.G."/>
            <person name="Grigoriev I.V."/>
        </authorList>
    </citation>
    <scope>NUCLEOTIDE SEQUENCE</scope>
    <source>
        <strain evidence="2">ICMP 16352</strain>
    </source>
</reference>
<accession>A0AA39PEB2</accession>
<feature type="transmembrane region" description="Helical" evidence="1">
    <location>
        <begin position="12"/>
        <end position="35"/>
    </location>
</feature>
<keyword evidence="1" id="KW-1133">Transmembrane helix</keyword>
<comment type="caution">
    <text evidence="2">The sequence shown here is derived from an EMBL/GenBank/DDBJ whole genome shotgun (WGS) entry which is preliminary data.</text>
</comment>
<keyword evidence="1" id="KW-0472">Membrane</keyword>
<organism evidence="2 3">
    <name type="scientific">Armillaria novae-zelandiae</name>
    <dbReference type="NCBI Taxonomy" id="153914"/>
    <lineage>
        <taxon>Eukaryota</taxon>
        <taxon>Fungi</taxon>
        <taxon>Dikarya</taxon>
        <taxon>Basidiomycota</taxon>
        <taxon>Agaricomycotina</taxon>
        <taxon>Agaricomycetes</taxon>
        <taxon>Agaricomycetidae</taxon>
        <taxon>Agaricales</taxon>
        <taxon>Marasmiineae</taxon>
        <taxon>Physalacriaceae</taxon>
        <taxon>Armillaria</taxon>
    </lineage>
</organism>
<protein>
    <submittedName>
        <fullName evidence="2">Uncharacterized protein</fullName>
    </submittedName>
</protein>
<dbReference type="Proteomes" id="UP001175227">
    <property type="component" value="Unassembled WGS sequence"/>
</dbReference>
<name>A0AA39PEB2_9AGAR</name>